<organism evidence="2 3">
    <name type="scientific">Paenibacillus hemerocallicola</name>
    <dbReference type="NCBI Taxonomy" id="1172614"/>
    <lineage>
        <taxon>Bacteria</taxon>
        <taxon>Bacillati</taxon>
        <taxon>Bacillota</taxon>
        <taxon>Bacilli</taxon>
        <taxon>Bacillales</taxon>
        <taxon>Paenibacillaceae</taxon>
        <taxon>Paenibacillus</taxon>
    </lineage>
</organism>
<evidence type="ECO:0000313" key="3">
    <source>
        <dbReference type="Proteomes" id="UP000307943"/>
    </source>
</evidence>
<name>A0A5C4T3E9_9BACL</name>
<dbReference type="Proteomes" id="UP000307943">
    <property type="component" value="Unassembled WGS sequence"/>
</dbReference>
<evidence type="ECO:0000313" key="2">
    <source>
        <dbReference type="EMBL" id="TNJ63594.1"/>
    </source>
</evidence>
<feature type="domain" description="Replication-associated protein ORF2/G2P" evidence="1">
    <location>
        <begin position="6"/>
        <end position="73"/>
    </location>
</feature>
<evidence type="ECO:0000259" key="1">
    <source>
        <dbReference type="Pfam" id="PF23343"/>
    </source>
</evidence>
<proteinExistence type="predicted"/>
<dbReference type="EMBL" id="VDCQ01000040">
    <property type="protein sequence ID" value="TNJ63594.1"/>
    <property type="molecule type" value="Genomic_DNA"/>
</dbReference>
<accession>A0A5C4T3E9</accession>
<sequence length="163" mass="19704">MTLDEAAKDYENWVKRMRERYGDFKYLAVRSFQQRGTLHFHLLADLPAIPRTELVDGTFRDIWGLGSVELKRIYSLPMEERRNKLKLDLIKNLRDFKTDERSYGKRLFLQSKNLIVPETVKGNFYELMEKWRSEGYVPKLMDSRQFPVEYLRYVQLETYHLKK</sequence>
<keyword evidence="3" id="KW-1185">Reference proteome</keyword>
<dbReference type="AlphaFoldDB" id="A0A5C4T3E9"/>
<gene>
    <name evidence="2" type="ORF">FE784_24355</name>
</gene>
<dbReference type="OrthoDB" id="2666054at2"/>
<reference evidence="2 3" key="1">
    <citation type="submission" date="2019-05" db="EMBL/GenBank/DDBJ databases">
        <title>We sequenced the genome of Paenibacillus hemerocallicola KCTC 33185 for further insight into its adaptation and study the phylogeny of Paenibacillus.</title>
        <authorList>
            <person name="Narsing Rao M.P."/>
        </authorList>
    </citation>
    <scope>NUCLEOTIDE SEQUENCE [LARGE SCALE GENOMIC DNA]</scope>
    <source>
        <strain evidence="2 3">KCTC 33185</strain>
    </source>
</reference>
<dbReference type="Pfam" id="PF23343">
    <property type="entry name" value="REP_ORF2-G2P"/>
    <property type="match status" value="1"/>
</dbReference>
<protein>
    <recommendedName>
        <fullName evidence="1">Replication-associated protein ORF2/G2P domain-containing protein</fullName>
    </recommendedName>
</protein>
<dbReference type="InterPro" id="IPR056906">
    <property type="entry name" value="ORF2/G2P_dom"/>
</dbReference>
<comment type="caution">
    <text evidence="2">The sequence shown here is derived from an EMBL/GenBank/DDBJ whole genome shotgun (WGS) entry which is preliminary data.</text>
</comment>